<feature type="non-terminal residue" evidence="1">
    <location>
        <position position="70"/>
    </location>
</feature>
<evidence type="ECO:0000313" key="2">
    <source>
        <dbReference type="Proteomes" id="UP001206692"/>
    </source>
</evidence>
<dbReference type="Proteomes" id="UP001206692">
    <property type="component" value="Unassembled WGS sequence"/>
</dbReference>
<dbReference type="EMBL" id="JANGEW010000313">
    <property type="protein sequence ID" value="MCQ5343815.1"/>
    <property type="molecule type" value="Genomic_DNA"/>
</dbReference>
<evidence type="ECO:0000313" key="1">
    <source>
        <dbReference type="EMBL" id="MCQ5343815.1"/>
    </source>
</evidence>
<reference evidence="1 2" key="1">
    <citation type="submission" date="2022-06" db="EMBL/GenBank/DDBJ databases">
        <title>Isolation of gut microbiota from human fecal samples.</title>
        <authorList>
            <person name="Pamer E.G."/>
            <person name="Barat B."/>
            <person name="Waligurski E."/>
            <person name="Medina S."/>
            <person name="Paddock L."/>
            <person name="Mostad J."/>
        </authorList>
    </citation>
    <scope>NUCLEOTIDE SEQUENCE [LARGE SCALE GENOMIC DNA]</scope>
    <source>
        <strain evidence="1 2">DFI.1.1</strain>
    </source>
</reference>
<name>A0ABT1SVB0_9FIRM</name>
<protein>
    <submittedName>
        <fullName evidence="1">Uncharacterized protein</fullName>
    </submittedName>
</protein>
<keyword evidence="2" id="KW-1185">Reference proteome</keyword>
<feature type="non-terminal residue" evidence="1">
    <location>
        <position position="1"/>
    </location>
</feature>
<proteinExistence type="predicted"/>
<comment type="caution">
    <text evidence="1">The sequence shown here is derived from an EMBL/GenBank/DDBJ whole genome shotgun (WGS) entry which is preliminary data.</text>
</comment>
<accession>A0ABT1SVB0</accession>
<sequence length="70" mass="8202">SNTVVNHQRRFMVGGFVHNDEDSVDYALAPVWFLTTRYQDKPYTFMMNGETGRFVGSLPYDKVKSYWAFL</sequence>
<organism evidence="1 2">
    <name type="scientific">Megasphaera massiliensis</name>
    <dbReference type="NCBI Taxonomy" id="1232428"/>
    <lineage>
        <taxon>Bacteria</taxon>
        <taxon>Bacillati</taxon>
        <taxon>Bacillota</taxon>
        <taxon>Negativicutes</taxon>
        <taxon>Veillonellales</taxon>
        <taxon>Veillonellaceae</taxon>
        <taxon>Megasphaera</taxon>
    </lineage>
</organism>
<gene>
    <name evidence="1" type="ORF">NE675_12430</name>
</gene>